<dbReference type="GO" id="GO:0005525">
    <property type="term" value="F:GTP binding"/>
    <property type="evidence" value="ECO:0007669"/>
    <property type="project" value="UniProtKB-KW"/>
</dbReference>
<keyword evidence="5" id="KW-0597">Phosphoprotein</keyword>
<dbReference type="GO" id="GO:0007264">
    <property type="term" value="P:small GTPase-mediated signal transduction"/>
    <property type="evidence" value="ECO:0007669"/>
    <property type="project" value="InterPro"/>
</dbReference>
<dbReference type="SMART" id="SM00174">
    <property type="entry name" value="RHO"/>
    <property type="match status" value="2"/>
</dbReference>
<comment type="caution">
    <text evidence="14">The sequence shown here is derived from an EMBL/GenBank/DDBJ whole genome shotgun (WGS) entry which is preliminary data.</text>
</comment>
<reference evidence="14" key="1">
    <citation type="submission" date="2021-05" db="EMBL/GenBank/DDBJ databases">
        <authorList>
            <person name="Tigano A."/>
        </authorList>
    </citation>
    <scope>NUCLEOTIDE SEQUENCE</scope>
</reference>
<dbReference type="GO" id="GO:0005886">
    <property type="term" value="C:plasma membrane"/>
    <property type="evidence" value="ECO:0007669"/>
    <property type="project" value="UniProtKB-SubCell"/>
</dbReference>
<keyword evidence="8" id="KW-0460">Magnesium</keyword>
<organism evidence="14 15">
    <name type="scientific">Menidia menidia</name>
    <name type="common">Atlantic silverside</name>
    <dbReference type="NCBI Taxonomy" id="238744"/>
    <lineage>
        <taxon>Eukaryota</taxon>
        <taxon>Metazoa</taxon>
        <taxon>Chordata</taxon>
        <taxon>Craniata</taxon>
        <taxon>Vertebrata</taxon>
        <taxon>Euteleostomi</taxon>
        <taxon>Actinopterygii</taxon>
        <taxon>Neopterygii</taxon>
        <taxon>Teleostei</taxon>
        <taxon>Neoteleostei</taxon>
        <taxon>Acanthomorphata</taxon>
        <taxon>Ovalentaria</taxon>
        <taxon>Atherinomorphae</taxon>
        <taxon>Atheriniformes</taxon>
        <taxon>Atherinopsidae</taxon>
        <taxon>Menidiinae</taxon>
        <taxon>Menidia</taxon>
    </lineage>
</organism>
<evidence type="ECO:0000256" key="8">
    <source>
        <dbReference type="ARBA" id="ARBA00022842"/>
    </source>
</evidence>
<gene>
    <name evidence="14" type="ORF">MMEN_LOCUS14100</name>
</gene>
<dbReference type="InterPro" id="IPR027417">
    <property type="entry name" value="P-loop_NTPase"/>
</dbReference>
<evidence type="ECO:0000256" key="6">
    <source>
        <dbReference type="ARBA" id="ARBA00022723"/>
    </source>
</evidence>
<keyword evidence="10" id="KW-0472">Membrane</keyword>
<evidence type="ECO:0000256" key="4">
    <source>
        <dbReference type="ARBA" id="ARBA00022475"/>
    </source>
</evidence>
<dbReference type="AlphaFoldDB" id="A0A8S4B7B9"/>
<feature type="region of interest" description="Disordered" evidence="13">
    <location>
        <begin position="252"/>
        <end position="295"/>
    </location>
</feature>
<accession>A0A8S4B7B9</accession>
<evidence type="ECO:0000256" key="1">
    <source>
        <dbReference type="ARBA" id="ARBA00001946"/>
    </source>
</evidence>
<dbReference type="Pfam" id="PF00071">
    <property type="entry name" value="Ras"/>
    <property type="match status" value="2"/>
</dbReference>
<dbReference type="PRINTS" id="PR00449">
    <property type="entry name" value="RASTRNSFRMNG"/>
</dbReference>
<name>A0A8S4B7B9_9TELE</name>
<evidence type="ECO:0000313" key="15">
    <source>
        <dbReference type="Proteomes" id="UP000677803"/>
    </source>
</evidence>
<dbReference type="SMART" id="SM00173">
    <property type="entry name" value="RAS"/>
    <property type="match status" value="2"/>
</dbReference>
<evidence type="ECO:0000256" key="2">
    <source>
        <dbReference type="ARBA" id="ARBA00004342"/>
    </source>
</evidence>
<evidence type="ECO:0000313" key="14">
    <source>
        <dbReference type="EMBL" id="CAG5945894.1"/>
    </source>
</evidence>
<evidence type="ECO:0000256" key="7">
    <source>
        <dbReference type="ARBA" id="ARBA00022741"/>
    </source>
</evidence>
<evidence type="ECO:0000256" key="10">
    <source>
        <dbReference type="ARBA" id="ARBA00023136"/>
    </source>
</evidence>
<keyword evidence="4" id="KW-1003">Cell membrane</keyword>
<dbReference type="NCBIfam" id="TIGR00231">
    <property type="entry name" value="small_GTP"/>
    <property type="match status" value="2"/>
</dbReference>
<keyword evidence="12" id="KW-0449">Lipoprotein</keyword>
<dbReference type="PANTHER" id="PTHR24072">
    <property type="entry name" value="RHO FAMILY GTPASE"/>
    <property type="match status" value="1"/>
</dbReference>
<dbReference type="Gene3D" id="3.40.50.300">
    <property type="entry name" value="P-loop containing nucleotide triphosphate hydrolases"/>
    <property type="match status" value="2"/>
</dbReference>
<evidence type="ECO:0000256" key="13">
    <source>
        <dbReference type="SAM" id="MobiDB-lite"/>
    </source>
</evidence>
<evidence type="ECO:0000256" key="12">
    <source>
        <dbReference type="ARBA" id="ARBA00023288"/>
    </source>
</evidence>
<evidence type="ECO:0000256" key="5">
    <source>
        <dbReference type="ARBA" id="ARBA00022553"/>
    </source>
</evidence>
<evidence type="ECO:0000256" key="11">
    <source>
        <dbReference type="ARBA" id="ARBA00023139"/>
    </source>
</evidence>
<proteinExistence type="inferred from homology"/>
<sequence length="530" mass="58302">NCVLVGDGAVGKTSLVVSYTTNGYPAEYVPTAFDNFTVMVVVDGKPVRVQLCDTAGQKWGLEDGSINDELELLRPLCYRNADVFLLCYSVVRPCSFRNLTSKWVPEIRRHCPGAPLILVGTQLDLREDVQVLIQLAQNQQRPVGPEEGRRLAQELGAAGFAECSALTQKNLKDTFDSAILASFQQAESTGVQQQSLALTRKTPDKIKTLAETWLHEPWAVAKARAGWSARRRCGARIEPAGESWKPCCRRRSGSTSPAGCRTPSAGGTVAPWAPPQRRWRGREGAAGARRRRSGSAPERKLNCVLVGDGAVGKTSLVVSYTTNGYPAEYVPTAFDNFTVMVVVDGKPVRVQLCDTAGQKWGLEDGSINDELELLRPLCYRNADVFLLCYSVVRPCSFRNLTSKWVPEIRRHCPGAPLILVGTQLDLREDVQVLIQLAQNQQRPVGPEEGRRLAQELGAAGFAECSALTQKNLKDTFDSAILASFQQAESTGVQQQSLALTRKTPDKIKTLAETWWRKMNCLMGEQSHEVK</sequence>
<evidence type="ECO:0000256" key="3">
    <source>
        <dbReference type="ARBA" id="ARBA00010142"/>
    </source>
</evidence>
<dbReference type="GO" id="GO:0008360">
    <property type="term" value="P:regulation of cell shape"/>
    <property type="evidence" value="ECO:0007669"/>
    <property type="project" value="UniProtKB-ARBA"/>
</dbReference>
<dbReference type="GO" id="GO:0003924">
    <property type="term" value="F:GTPase activity"/>
    <property type="evidence" value="ECO:0007669"/>
    <property type="project" value="InterPro"/>
</dbReference>
<comment type="similarity">
    <text evidence="3">Belongs to the small GTPase superfamily. Rho family.</text>
</comment>
<dbReference type="GO" id="GO:0046872">
    <property type="term" value="F:metal ion binding"/>
    <property type="evidence" value="ECO:0007669"/>
    <property type="project" value="UniProtKB-KW"/>
</dbReference>
<feature type="non-terminal residue" evidence="14">
    <location>
        <position position="530"/>
    </location>
</feature>
<protein>
    <submittedName>
        <fullName evidence="14">(Atlantic silverside) hypothetical protein</fullName>
    </submittedName>
</protein>
<dbReference type="EMBL" id="CAJRST010017779">
    <property type="protein sequence ID" value="CAG5945894.1"/>
    <property type="molecule type" value="Genomic_DNA"/>
</dbReference>
<dbReference type="PROSITE" id="PS51421">
    <property type="entry name" value="RAS"/>
    <property type="match status" value="2"/>
</dbReference>
<dbReference type="InterPro" id="IPR005225">
    <property type="entry name" value="Small_GTP-bd"/>
</dbReference>
<keyword evidence="7" id="KW-0547">Nucleotide-binding</keyword>
<dbReference type="Proteomes" id="UP000677803">
    <property type="component" value="Unassembled WGS sequence"/>
</dbReference>
<comment type="subcellular location">
    <subcellularLocation>
        <location evidence="2">Cell membrane</location>
        <topology evidence="2">Lipid-anchor</topology>
        <orientation evidence="2">Cytoplasmic side</orientation>
    </subcellularLocation>
</comment>
<dbReference type="PROSITE" id="PS51420">
    <property type="entry name" value="RHO"/>
    <property type="match status" value="2"/>
</dbReference>
<dbReference type="GO" id="GO:0007010">
    <property type="term" value="P:cytoskeleton organization"/>
    <property type="evidence" value="ECO:0007669"/>
    <property type="project" value="UniProtKB-ARBA"/>
</dbReference>
<keyword evidence="15" id="KW-1185">Reference proteome</keyword>
<keyword evidence="6" id="KW-0479">Metal-binding</keyword>
<keyword evidence="9" id="KW-0342">GTP-binding</keyword>
<dbReference type="SMART" id="SM00175">
    <property type="entry name" value="RAB"/>
    <property type="match status" value="2"/>
</dbReference>
<dbReference type="SUPFAM" id="SSF52540">
    <property type="entry name" value="P-loop containing nucleoside triphosphate hydrolases"/>
    <property type="match status" value="2"/>
</dbReference>
<keyword evidence="11" id="KW-0564">Palmitate</keyword>
<evidence type="ECO:0000256" key="9">
    <source>
        <dbReference type="ARBA" id="ARBA00023134"/>
    </source>
</evidence>
<dbReference type="CDD" id="cd04130">
    <property type="entry name" value="Wrch_1"/>
    <property type="match status" value="2"/>
</dbReference>
<dbReference type="InterPro" id="IPR001806">
    <property type="entry name" value="Small_GTPase"/>
</dbReference>
<comment type="cofactor">
    <cofactor evidence="1">
        <name>Mg(2+)</name>
        <dbReference type="ChEBI" id="CHEBI:18420"/>
    </cofactor>
</comment>
<dbReference type="InterPro" id="IPR003578">
    <property type="entry name" value="Small_GTPase_Rho"/>
</dbReference>
<dbReference type="OrthoDB" id="8830751at2759"/>
<dbReference type="FunFam" id="3.40.50.300:FF:000561">
    <property type="entry name" value="rho-related GTP-binding protein RhoV"/>
    <property type="match status" value="2"/>
</dbReference>
<dbReference type="PROSITE" id="PS51419">
    <property type="entry name" value="RAB"/>
    <property type="match status" value="2"/>
</dbReference>